<dbReference type="InterPro" id="IPR013517">
    <property type="entry name" value="FG-GAP"/>
</dbReference>
<dbReference type="PANTHER" id="PTHR46580">
    <property type="entry name" value="SENSOR KINASE-RELATED"/>
    <property type="match status" value="1"/>
</dbReference>
<dbReference type="InterPro" id="IPR028994">
    <property type="entry name" value="Integrin_alpha_N"/>
</dbReference>
<feature type="non-terminal residue" evidence="2">
    <location>
        <position position="1"/>
    </location>
</feature>
<dbReference type="SUPFAM" id="SSF69318">
    <property type="entry name" value="Integrin alpha N-terminal domain"/>
    <property type="match status" value="1"/>
</dbReference>
<dbReference type="AlphaFoldDB" id="A0A7Y7E9G3"/>
<protein>
    <submittedName>
        <fullName evidence="2">VCBS repeat-containing protein</fullName>
    </submittedName>
</protein>
<dbReference type="Pfam" id="PF01839">
    <property type="entry name" value="FG-GAP"/>
    <property type="match status" value="4"/>
</dbReference>
<dbReference type="EMBL" id="JABBXF010000054">
    <property type="protein sequence ID" value="NVK80401.1"/>
    <property type="molecule type" value="Genomic_DNA"/>
</dbReference>
<proteinExistence type="predicted"/>
<dbReference type="RefSeq" id="WP_171084273.1">
    <property type="nucleotide sequence ID" value="NZ_JABBXF010000054.1"/>
</dbReference>
<gene>
    <name evidence="2" type="ORF">HG542_22470</name>
</gene>
<dbReference type="Proteomes" id="UP000587462">
    <property type="component" value="Unassembled WGS sequence"/>
</dbReference>
<sequence>LGVLYRYGKAADGRNETGLWTFTSKGPDGFDAPRKTWDSGKDSWNWDASKVVAGDFNGDGKADLAVLYNYGRTSDGRNESALFTFTSDGDGFNSPRKVWESGKGSWNWNTSKLAAGDFNGDGKSDLAVLYGYGKTADGRNESALWFTANDSNGFNEPRKVWDSGKDSWDWNASKIVAGDFNADGKTDLAVLYNYGKTSDGRNQTGLWVFDGSKNGFDAPRKVWESGKDSWSWDSSELTAGDFNGDGKTDIGVTYSYGQGADGRVQTGVWTFAGKTGGGFESPRKVWNNNL</sequence>
<reference evidence="2 3" key="1">
    <citation type="submission" date="2020-04" db="EMBL/GenBank/DDBJ databases">
        <title>Draft Genome Sequence of Streptomyces morookaense DSM 40503, an 8-azaguanine-producing strain.</title>
        <authorList>
            <person name="Qi J."/>
            <person name="Gao J.-M."/>
        </authorList>
    </citation>
    <scope>NUCLEOTIDE SEQUENCE [LARGE SCALE GENOMIC DNA]</scope>
    <source>
        <strain evidence="2 3">DSM 40503</strain>
    </source>
</reference>
<name>A0A7Y7E9G3_STRMO</name>
<accession>A0A7Y7E9G3</accession>
<organism evidence="2 3">
    <name type="scientific">Streptomyces morookaense</name>
    <name type="common">Streptoverticillium morookaense</name>
    <dbReference type="NCBI Taxonomy" id="1970"/>
    <lineage>
        <taxon>Bacteria</taxon>
        <taxon>Bacillati</taxon>
        <taxon>Actinomycetota</taxon>
        <taxon>Actinomycetes</taxon>
        <taxon>Kitasatosporales</taxon>
        <taxon>Streptomycetaceae</taxon>
        <taxon>Streptomyces</taxon>
    </lineage>
</organism>
<evidence type="ECO:0000313" key="3">
    <source>
        <dbReference type="Proteomes" id="UP000587462"/>
    </source>
</evidence>
<evidence type="ECO:0000313" key="2">
    <source>
        <dbReference type="EMBL" id="NVK80401.1"/>
    </source>
</evidence>
<comment type="caution">
    <text evidence="2">The sequence shown here is derived from an EMBL/GenBank/DDBJ whole genome shotgun (WGS) entry which is preliminary data.</text>
</comment>
<keyword evidence="1" id="KW-0732">Signal</keyword>
<keyword evidence="3" id="KW-1185">Reference proteome</keyword>
<evidence type="ECO:0000256" key="1">
    <source>
        <dbReference type="ARBA" id="ARBA00022729"/>
    </source>
</evidence>
<dbReference type="Gene3D" id="2.40.128.340">
    <property type="match status" value="3"/>
</dbReference>
<dbReference type="PANTHER" id="PTHR46580:SF4">
    <property type="entry name" value="ATP_GTP-BINDING PROTEIN"/>
    <property type="match status" value="1"/>
</dbReference>